<sequence>MVKNRRPARSGRPYGQAMTTPETAPIDTWLAVTREDGETVGYLEPLTADYADVIPRNRLGHAVGDAHDYHVAEELVLERGLRELAEHWVLDGAGPELAVIELAPDGIVLRDAFLSKSLAPTKRVLVPWPDTAGRLRQV</sequence>
<dbReference type="EMBL" id="BAABHM010000005">
    <property type="protein sequence ID" value="GAA4691798.1"/>
    <property type="molecule type" value="Genomic_DNA"/>
</dbReference>
<evidence type="ECO:0000256" key="1">
    <source>
        <dbReference type="SAM" id="MobiDB-lite"/>
    </source>
</evidence>
<dbReference type="Proteomes" id="UP001500843">
    <property type="component" value="Unassembled WGS sequence"/>
</dbReference>
<reference evidence="3" key="1">
    <citation type="journal article" date="2019" name="Int. J. Syst. Evol. Microbiol.">
        <title>The Global Catalogue of Microorganisms (GCM) 10K type strain sequencing project: providing services to taxonomists for standard genome sequencing and annotation.</title>
        <authorList>
            <consortium name="The Broad Institute Genomics Platform"/>
            <consortium name="The Broad Institute Genome Sequencing Center for Infectious Disease"/>
            <person name="Wu L."/>
            <person name="Ma J."/>
        </authorList>
    </citation>
    <scope>NUCLEOTIDE SEQUENCE [LARGE SCALE GENOMIC DNA]</scope>
    <source>
        <strain evidence="3">JCM 17975</strain>
    </source>
</reference>
<evidence type="ECO:0000313" key="2">
    <source>
        <dbReference type="EMBL" id="GAA4691798.1"/>
    </source>
</evidence>
<evidence type="ECO:0000313" key="3">
    <source>
        <dbReference type="Proteomes" id="UP001500843"/>
    </source>
</evidence>
<proteinExistence type="predicted"/>
<comment type="caution">
    <text evidence="2">The sequence shown here is derived from an EMBL/GenBank/DDBJ whole genome shotgun (WGS) entry which is preliminary data.</text>
</comment>
<gene>
    <name evidence="2" type="ORF">GCM10023198_08360</name>
</gene>
<accession>A0ABP8WPI6</accession>
<keyword evidence="3" id="KW-1185">Reference proteome</keyword>
<organism evidence="2 3">
    <name type="scientific">Promicromonospora umidemergens</name>
    <dbReference type="NCBI Taxonomy" id="629679"/>
    <lineage>
        <taxon>Bacteria</taxon>
        <taxon>Bacillati</taxon>
        <taxon>Actinomycetota</taxon>
        <taxon>Actinomycetes</taxon>
        <taxon>Micrococcales</taxon>
        <taxon>Promicromonosporaceae</taxon>
        <taxon>Promicromonospora</taxon>
    </lineage>
</organism>
<name>A0ABP8WPI6_9MICO</name>
<feature type="region of interest" description="Disordered" evidence="1">
    <location>
        <begin position="1"/>
        <end position="20"/>
    </location>
</feature>
<protein>
    <submittedName>
        <fullName evidence="2">Uncharacterized protein</fullName>
    </submittedName>
</protein>